<accession>A0ABW9II64</accession>
<feature type="transmembrane region" description="Helical" evidence="2">
    <location>
        <begin position="12"/>
        <end position="32"/>
    </location>
</feature>
<evidence type="ECO:0000313" key="3">
    <source>
        <dbReference type="EMBL" id="MFM9646873.1"/>
    </source>
</evidence>
<evidence type="ECO:0000256" key="2">
    <source>
        <dbReference type="SAM" id="Phobius"/>
    </source>
</evidence>
<evidence type="ECO:0000256" key="1">
    <source>
        <dbReference type="SAM" id="MobiDB-lite"/>
    </source>
</evidence>
<feature type="transmembrane region" description="Helical" evidence="2">
    <location>
        <begin position="44"/>
        <end position="66"/>
    </location>
</feature>
<keyword evidence="2" id="KW-0472">Membrane</keyword>
<dbReference type="RefSeq" id="WP_369278280.1">
    <property type="nucleotide sequence ID" value="NZ_JBJVMW010000024.1"/>
</dbReference>
<gene>
    <name evidence="3" type="ORF">ACKI1S_12070</name>
</gene>
<keyword evidence="2" id="KW-0812">Transmembrane</keyword>
<dbReference type="Proteomes" id="UP001631993">
    <property type="component" value="Unassembled WGS sequence"/>
</dbReference>
<feature type="compositionally biased region" description="Basic and acidic residues" evidence="1">
    <location>
        <begin position="154"/>
        <end position="167"/>
    </location>
</feature>
<keyword evidence="4" id="KW-1185">Reference proteome</keyword>
<protein>
    <submittedName>
        <fullName evidence="3">Uncharacterized protein</fullName>
    </submittedName>
</protein>
<keyword evidence="2" id="KW-1133">Transmembrane helix</keyword>
<proteinExistence type="predicted"/>
<comment type="caution">
    <text evidence="3">The sequence shown here is derived from an EMBL/GenBank/DDBJ whole genome shotgun (WGS) entry which is preliminary data.</text>
</comment>
<dbReference type="EMBL" id="JBJVNE010000005">
    <property type="protein sequence ID" value="MFM9646873.1"/>
    <property type="molecule type" value="Genomic_DNA"/>
</dbReference>
<evidence type="ECO:0000313" key="4">
    <source>
        <dbReference type="Proteomes" id="UP001631993"/>
    </source>
</evidence>
<name>A0ABW9II64_STRGJ</name>
<organism evidence="3 4">
    <name type="scientific">Streptomyces galilaeus</name>
    <dbReference type="NCBI Taxonomy" id="33899"/>
    <lineage>
        <taxon>Bacteria</taxon>
        <taxon>Bacillati</taxon>
        <taxon>Actinomycetota</taxon>
        <taxon>Actinomycetes</taxon>
        <taxon>Kitasatosporales</taxon>
        <taxon>Streptomycetaceae</taxon>
        <taxon>Streptomyces</taxon>
    </lineage>
</organism>
<sequence length="201" mass="21844">MDRGLLLARWRVTLTDDGLFVLMALCLIPVWQDGVTWRNGAESLLVAPGVVALALLAAVAQCAGLARRARGSGLPLTVHADDDTQTLTLPPAWSSEDQDRFRAALLASGRTAGVEESPVGELRFQWRPLRSWRFVRATVSRDEATGGVRLDIRGGEEQKGRDREQPGRHGFRLPPGSSFVALCQLVRLAGASAPREGKRTP</sequence>
<feature type="region of interest" description="Disordered" evidence="1">
    <location>
        <begin position="154"/>
        <end position="175"/>
    </location>
</feature>
<reference evidence="3 4" key="1">
    <citation type="submission" date="2024-12" db="EMBL/GenBank/DDBJ databases">
        <title>Forecasting of Potato common scab and diversities of Pathogenic streptomyces spp. in china.</title>
        <authorList>
            <person name="Handique U."/>
            <person name="Wu J."/>
        </authorList>
    </citation>
    <scope>NUCLEOTIDE SEQUENCE [LARGE SCALE GENOMIC DNA]</scope>
    <source>
        <strain evidence="3 4">ZRIMU1585</strain>
    </source>
</reference>